<name>A0A8J6E4Y5_9EUKA</name>
<dbReference type="PANTHER" id="PTHR36220:SF1">
    <property type="entry name" value="GAMMA TUBULIN COMPLEX COMPONENT C-TERMINAL DOMAIN-CONTAINING PROTEIN"/>
    <property type="match status" value="1"/>
</dbReference>
<dbReference type="InterPro" id="IPR013519">
    <property type="entry name" value="Int_alpha_beta-p"/>
</dbReference>
<keyword evidence="7" id="KW-1185">Reference proteome</keyword>
<dbReference type="SMART" id="SM00191">
    <property type="entry name" value="Int_alpha"/>
    <property type="match status" value="5"/>
</dbReference>
<dbReference type="EMBL" id="JAHDYR010000012">
    <property type="protein sequence ID" value="KAG9395092.1"/>
    <property type="molecule type" value="Genomic_DNA"/>
</dbReference>
<dbReference type="Proteomes" id="UP000717585">
    <property type="component" value="Unassembled WGS sequence"/>
</dbReference>
<keyword evidence="4" id="KW-0472">Membrane</keyword>
<evidence type="ECO:0000256" key="1">
    <source>
        <dbReference type="ARBA" id="ARBA00022729"/>
    </source>
</evidence>
<dbReference type="Gene3D" id="2.130.10.130">
    <property type="entry name" value="Integrin alpha, N-terminal"/>
    <property type="match status" value="2"/>
</dbReference>
<keyword evidence="4" id="KW-0812">Transmembrane</keyword>
<dbReference type="AlphaFoldDB" id="A0A8J6E4Y5"/>
<keyword evidence="4" id="KW-1133">Transmembrane helix</keyword>
<feature type="signal peptide" evidence="5">
    <location>
        <begin position="1"/>
        <end position="27"/>
    </location>
</feature>
<comment type="caution">
    <text evidence="6">The sequence shown here is derived from an EMBL/GenBank/DDBJ whole genome shotgun (WGS) entry which is preliminary data.</text>
</comment>
<evidence type="ECO:0000313" key="7">
    <source>
        <dbReference type="Proteomes" id="UP000717585"/>
    </source>
</evidence>
<dbReference type="InterPro" id="IPR013517">
    <property type="entry name" value="FG-GAP"/>
</dbReference>
<gene>
    <name evidence="6" type="ORF">J8273_0310</name>
</gene>
<evidence type="ECO:0000313" key="6">
    <source>
        <dbReference type="EMBL" id="KAG9395092.1"/>
    </source>
</evidence>
<accession>A0A8J6E4Y5</accession>
<reference evidence="6" key="1">
    <citation type="submission" date="2021-05" db="EMBL/GenBank/DDBJ databases">
        <title>A free-living protist that lacks canonical eukaryotic 1 DNA replication and segregation systems.</title>
        <authorList>
            <person name="Salas-Leiva D.E."/>
            <person name="Tromer E.C."/>
            <person name="Curtis B.A."/>
            <person name="Jerlstrom-Hultqvist J."/>
            <person name="Kolisko M."/>
            <person name="Yi Z."/>
            <person name="Salas-Leiva J.S."/>
            <person name="Gallot-Lavallee L."/>
            <person name="Kops G.J.P.L."/>
            <person name="Archibald J.M."/>
            <person name="Simpson A.G.B."/>
            <person name="Roger A.J."/>
        </authorList>
    </citation>
    <scope>NUCLEOTIDE SEQUENCE</scope>
    <source>
        <strain evidence="6">BICM</strain>
    </source>
</reference>
<keyword evidence="2" id="KW-0677">Repeat</keyword>
<dbReference type="Pfam" id="PF14312">
    <property type="entry name" value="FG-GAP_2"/>
    <property type="match status" value="4"/>
</dbReference>
<keyword evidence="1 5" id="KW-0732">Signal</keyword>
<proteinExistence type="predicted"/>
<evidence type="ECO:0000256" key="2">
    <source>
        <dbReference type="ARBA" id="ARBA00022737"/>
    </source>
</evidence>
<dbReference type="InterPro" id="IPR028994">
    <property type="entry name" value="Integrin_alpha_N"/>
</dbReference>
<sequence>MAVGSITGPFIVLALSLLLASLQPSVAASSTAWTEIAEIKASDASSYSAFGFSVAADATTAIVGAYQSNKMGDDAGAAYIISLKNDHWQQTAELAGSGIAAQSAFGKAVDIDGDTVVVGAPHDTAVYVFVDVSGQWLQQAKIQAPGSAAGFGSSVAVSGDVLVIGAPQANAGRVFIFHRSAGVWMLNTTLSPPSESAGYFGAAVAFDSYSVAVGAHDSFSPGTVSVFIPRSGSWAVQSVVHAPSGHANDFFGGAVAVDGEHMLVGASHHSGDHSLSGAAYAFTRTGTVWTLKQTLEPDTVAEGQMLGASVCLCEAGAWIGMPGYAENQGAAVVFKLKQGRWTRTAMATATGGDVGDLFGFALAVGADVAFVGSYGIDDEAGRVLVFGPPTAPTAPGDGNNLPMSMLLLLGIAAFILVALVVVLLMIIAVGLALALIALTSLLPRGSSVHGDGEEALETLLSTAV</sequence>
<evidence type="ECO:0000256" key="5">
    <source>
        <dbReference type="SAM" id="SignalP"/>
    </source>
</evidence>
<protein>
    <submittedName>
        <fullName evidence="6">FG-GAP repeat</fullName>
    </submittedName>
</protein>
<evidence type="ECO:0000256" key="4">
    <source>
        <dbReference type="SAM" id="Phobius"/>
    </source>
</evidence>
<feature type="transmembrane region" description="Helical" evidence="4">
    <location>
        <begin position="405"/>
        <end position="438"/>
    </location>
</feature>
<dbReference type="OrthoDB" id="188207at2759"/>
<dbReference type="SUPFAM" id="SSF50965">
    <property type="entry name" value="Galactose oxidase, central domain"/>
    <property type="match status" value="1"/>
</dbReference>
<keyword evidence="3" id="KW-0325">Glycoprotein</keyword>
<organism evidence="6 7">
    <name type="scientific">Carpediemonas membranifera</name>
    <dbReference type="NCBI Taxonomy" id="201153"/>
    <lineage>
        <taxon>Eukaryota</taxon>
        <taxon>Metamonada</taxon>
        <taxon>Carpediemonas-like organisms</taxon>
        <taxon>Carpediemonas</taxon>
    </lineage>
</organism>
<dbReference type="InterPro" id="IPR011043">
    <property type="entry name" value="Gal_Oxase/kelch_b-propeller"/>
</dbReference>
<feature type="chain" id="PRO_5035287713" evidence="5">
    <location>
        <begin position="28"/>
        <end position="464"/>
    </location>
</feature>
<dbReference type="PANTHER" id="PTHR36220">
    <property type="entry name" value="UNNAMED PRODUCT"/>
    <property type="match status" value="1"/>
</dbReference>
<evidence type="ECO:0000256" key="3">
    <source>
        <dbReference type="ARBA" id="ARBA00023180"/>
    </source>
</evidence>